<sequence>MQLPPKCKQVETHHEAVQYGQYFKEEDWSAYSKNNSMIMTSMMLYLSRSSAVDEEVEEYSHTQVRNLAVT</sequence>
<protein>
    <submittedName>
        <fullName evidence="1">Oidioi.mRNA.OKI2018_I69.chr2.g6957.t1.cds</fullName>
    </submittedName>
</protein>
<organism evidence="1 2">
    <name type="scientific">Oikopleura dioica</name>
    <name type="common">Tunicate</name>
    <dbReference type="NCBI Taxonomy" id="34765"/>
    <lineage>
        <taxon>Eukaryota</taxon>
        <taxon>Metazoa</taxon>
        <taxon>Chordata</taxon>
        <taxon>Tunicata</taxon>
        <taxon>Appendicularia</taxon>
        <taxon>Copelata</taxon>
        <taxon>Oikopleuridae</taxon>
        <taxon>Oikopleura</taxon>
    </lineage>
</organism>
<accession>A0ABN7TDU8</accession>
<reference evidence="1 2" key="1">
    <citation type="submission" date="2021-04" db="EMBL/GenBank/DDBJ databases">
        <authorList>
            <person name="Bliznina A."/>
        </authorList>
    </citation>
    <scope>NUCLEOTIDE SEQUENCE [LARGE SCALE GENOMIC DNA]</scope>
</reference>
<evidence type="ECO:0000313" key="1">
    <source>
        <dbReference type="EMBL" id="CAG5112781.1"/>
    </source>
</evidence>
<keyword evidence="2" id="KW-1185">Reference proteome</keyword>
<dbReference type="Proteomes" id="UP001158576">
    <property type="component" value="Chromosome 2"/>
</dbReference>
<evidence type="ECO:0000313" key="2">
    <source>
        <dbReference type="Proteomes" id="UP001158576"/>
    </source>
</evidence>
<name>A0ABN7TDU8_OIKDI</name>
<dbReference type="EMBL" id="OU015567">
    <property type="protein sequence ID" value="CAG5112781.1"/>
    <property type="molecule type" value="Genomic_DNA"/>
</dbReference>
<gene>
    <name evidence="1" type="ORF">OKIOD_LOCUS15722</name>
</gene>
<proteinExistence type="predicted"/>